<dbReference type="GO" id="GO:0005886">
    <property type="term" value="C:plasma membrane"/>
    <property type="evidence" value="ECO:0007669"/>
    <property type="project" value="UniProtKB-SubCell"/>
</dbReference>
<feature type="transmembrane region" description="Helical" evidence="7">
    <location>
        <begin position="80"/>
        <end position="97"/>
    </location>
</feature>
<keyword evidence="2" id="KW-0813">Transport</keyword>
<dbReference type="InterPro" id="IPR020846">
    <property type="entry name" value="MFS_dom"/>
</dbReference>
<evidence type="ECO:0000313" key="10">
    <source>
        <dbReference type="Proteomes" id="UP000191448"/>
    </source>
</evidence>
<accession>A0A1V4STY0</accession>
<sequence length="394" mass="42287">MSKSKIKKENLILVIVIALALGSRQLAMNIVTPFVAYYAQTLLFGSLVLGGIALGIFNLTQGFCQVPFGNLYDKIGGKKVVLIGLGALICGLFLSFISNNAYVYVLSRALQGSGAITSAAYSWLSKSVSPEERADSISLVGVVVGLASAIALGGGPVLIKFISVKTLYLASTIIVSLVFLFVLFFVKSDVVENTKKEKIEGKGIYLKKIFKDKKFISYLIIAFSANYIGIASFFLIPEYLKLSIGIDSMWKVLTPAILIAIVIMRISTKFIKKGYVKRVAFLAGIGTIIAGLLLLTESRNLLLLLIESILVFGAYTVVTALIPTVINDFVDDKFRGLVNGIANGCSYLGSFLGATISGLLFSNNLIIALIIILVIGIVFTCTTLIMSNGKKVGV</sequence>
<evidence type="ECO:0000256" key="5">
    <source>
        <dbReference type="ARBA" id="ARBA00022989"/>
    </source>
</evidence>
<dbReference type="EMBL" id="LTAY01000048">
    <property type="protein sequence ID" value="OPX47347.1"/>
    <property type="molecule type" value="Genomic_DNA"/>
</dbReference>
<feature type="transmembrane region" description="Helical" evidence="7">
    <location>
        <begin position="103"/>
        <end position="124"/>
    </location>
</feature>
<feature type="domain" description="Major facilitator superfamily (MFS) profile" evidence="8">
    <location>
        <begin position="13"/>
        <end position="391"/>
    </location>
</feature>
<dbReference type="PROSITE" id="PS50850">
    <property type="entry name" value="MFS"/>
    <property type="match status" value="1"/>
</dbReference>
<keyword evidence="5 7" id="KW-1133">Transmembrane helix</keyword>
<evidence type="ECO:0000259" key="8">
    <source>
        <dbReference type="PROSITE" id="PS50850"/>
    </source>
</evidence>
<organism evidence="9 10">
    <name type="scientific">Clostridium thermobutyricum DSM 4928</name>
    <dbReference type="NCBI Taxonomy" id="1121339"/>
    <lineage>
        <taxon>Bacteria</taxon>
        <taxon>Bacillati</taxon>
        <taxon>Bacillota</taxon>
        <taxon>Clostridia</taxon>
        <taxon>Eubacteriales</taxon>
        <taxon>Clostridiaceae</taxon>
        <taxon>Clostridium</taxon>
    </lineage>
</organism>
<comment type="caution">
    <text evidence="9">The sequence shown here is derived from an EMBL/GenBank/DDBJ whole genome shotgun (WGS) entry which is preliminary data.</text>
</comment>
<dbReference type="Proteomes" id="UP000191448">
    <property type="component" value="Unassembled WGS sequence"/>
</dbReference>
<feature type="transmembrane region" description="Helical" evidence="7">
    <location>
        <begin position="337"/>
        <end position="360"/>
    </location>
</feature>
<protein>
    <submittedName>
        <fullName evidence="9">Inner membrane transport protein YajR</fullName>
    </submittedName>
</protein>
<evidence type="ECO:0000256" key="2">
    <source>
        <dbReference type="ARBA" id="ARBA00022448"/>
    </source>
</evidence>
<keyword evidence="4 7" id="KW-0812">Transmembrane</keyword>
<feature type="transmembrane region" description="Helical" evidence="7">
    <location>
        <begin position="136"/>
        <end position="155"/>
    </location>
</feature>
<evidence type="ECO:0000256" key="4">
    <source>
        <dbReference type="ARBA" id="ARBA00022692"/>
    </source>
</evidence>
<comment type="subcellular location">
    <subcellularLocation>
        <location evidence="1">Cell membrane</location>
        <topology evidence="1">Multi-pass membrane protein</topology>
    </subcellularLocation>
</comment>
<keyword evidence="6 7" id="KW-0472">Membrane</keyword>
<dbReference type="InterPro" id="IPR036259">
    <property type="entry name" value="MFS_trans_sf"/>
</dbReference>
<feature type="transmembrane region" description="Helical" evidence="7">
    <location>
        <begin position="167"/>
        <end position="186"/>
    </location>
</feature>
<feature type="transmembrane region" description="Helical" evidence="7">
    <location>
        <begin position="37"/>
        <end position="59"/>
    </location>
</feature>
<dbReference type="InterPro" id="IPR011701">
    <property type="entry name" value="MFS"/>
</dbReference>
<gene>
    <name evidence="9" type="primary">yajR_2</name>
    <name evidence="9" type="ORF">CLTHE_19100</name>
</gene>
<dbReference type="Pfam" id="PF07690">
    <property type="entry name" value="MFS_1"/>
    <property type="match status" value="1"/>
</dbReference>
<reference evidence="9 10" key="1">
    <citation type="submission" date="2016-02" db="EMBL/GenBank/DDBJ databases">
        <title>Genome sequence of Clostridium thermobutyricum DSM 4928.</title>
        <authorList>
            <person name="Poehlein A."/>
            <person name="Daniel R."/>
        </authorList>
    </citation>
    <scope>NUCLEOTIDE SEQUENCE [LARGE SCALE GENOMIC DNA]</scope>
    <source>
        <strain evidence="9 10">DSM 4928</strain>
    </source>
</reference>
<dbReference type="OrthoDB" id="9607at2"/>
<dbReference type="AlphaFoldDB" id="A0A1V4STY0"/>
<feature type="transmembrane region" description="Helical" evidence="7">
    <location>
        <begin position="215"/>
        <end position="236"/>
    </location>
</feature>
<feature type="transmembrane region" description="Helical" evidence="7">
    <location>
        <begin position="279"/>
        <end position="295"/>
    </location>
</feature>
<dbReference type="Gene3D" id="1.20.1250.20">
    <property type="entry name" value="MFS general substrate transporter like domains"/>
    <property type="match status" value="1"/>
</dbReference>
<feature type="transmembrane region" description="Helical" evidence="7">
    <location>
        <begin position="366"/>
        <end position="386"/>
    </location>
</feature>
<evidence type="ECO:0000256" key="3">
    <source>
        <dbReference type="ARBA" id="ARBA00022475"/>
    </source>
</evidence>
<feature type="transmembrane region" description="Helical" evidence="7">
    <location>
        <begin position="301"/>
        <end position="325"/>
    </location>
</feature>
<name>A0A1V4STY0_9CLOT</name>
<evidence type="ECO:0000313" key="9">
    <source>
        <dbReference type="EMBL" id="OPX47347.1"/>
    </source>
</evidence>
<dbReference type="InterPro" id="IPR050171">
    <property type="entry name" value="MFS_Transporters"/>
</dbReference>
<dbReference type="GO" id="GO:0022857">
    <property type="term" value="F:transmembrane transporter activity"/>
    <property type="evidence" value="ECO:0007669"/>
    <property type="project" value="InterPro"/>
</dbReference>
<proteinExistence type="predicted"/>
<keyword evidence="3" id="KW-1003">Cell membrane</keyword>
<dbReference type="PANTHER" id="PTHR23517">
    <property type="entry name" value="RESISTANCE PROTEIN MDTM, PUTATIVE-RELATED-RELATED"/>
    <property type="match status" value="1"/>
</dbReference>
<feature type="transmembrane region" description="Helical" evidence="7">
    <location>
        <begin position="248"/>
        <end position="267"/>
    </location>
</feature>
<evidence type="ECO:0000256" key="1">
    <source>
        <dbReference type="ARBA" id="ARBA00004651"/>
    </source>
</evidence>
<evidence type="ECO:0000256" key="7">
    <source>
        <dbReference type="SAM" id="Phobius"/>
    </source>
</evidence>
<evidence type="ECO:0000256" key="6">
    <source>
        <dbReference type="ARBA" id="ARBA00023136"/>
    </source>
</evidence>
<dbReference type="PANTHER" id="PTHR23517:SF2">
    <property type="entry name" value="MULTIDRUG RESISTANCE PROTEIN MDTH"/>
    <property type="match status" value="1"/>
</dbReference>
<dbReference type="SUPFAM" id="SSF103473">
    <property type="entry name" value="MFS general substrate transporter"/>
    <property type="match status" value="1"/>
</dbReference>
<dbReference type="RefSeq" id="WP_080023109.1">
    <property type="nucleotide sequence ID" value="NZ_LTAY01000048.1"/>
</dbReference>